<dbReference type="EMBL" id="VIVN01000011">
    <property type="protein sequence ID" value="TWD96479.1"/>
    <property type="molecule type" value="Genomic_DNA"/>
</dbReference>
<keyword evidence="3" id="KW-1185">Reference proteome</keyword>
<keyword evidence="1" id="KW-0812">Transmembrane</keyword>
<evidence type="ECO:0000313" key="2">
    <source>
        <dbReference type="EMBL" id="TWD96479.1"/>
    </source>
</evidence>
<organism evidence="2 3">
    <name type="scientific">Neobacillus bataviensis</name>
    <dbReference type="NCBI Taxonomy" id="220685"/>
    <lineage>
        <taxon>Bacteria</taxon>
        <taxon>Bacillati</taxon>
        <taxon>Bacillota</taxon>
        <taxon>Bacilli</taxon>
        <taxon>Bacillales</taxon>
        <taxon>Bacillaceae</taxon>
        <taxon>Neobacillus</taxon>
    </lineage>
</organism>
<dbReference type="Proteomes" id="UP000319671">
    <property type="component" value="Unassembled WGS sequence"/>
</dbReference>
<proteinExistence type="predicted"/>
<accession>A0A561CZ19</accession>
<evidence type="ECO:0000256" key="1">
    <source>
        <dbReference type="SAM" id="Phobius"/>
    </source>
</evidence>
<evidence type="ECO:0000313" key="3">
    <source>
        <dbReference type="Proteomes" id="UP000319671"/>
    </source>
</evidence>
<gene>
    <name evidence="2" type="ORF">FB550_111137</name>
</gene>
<keyword evidence="1" id="KW-0472">Membrane</keyword>
<sequence>MLKIFMEILMFVSLFAWEALQLIRKKELKELVVFSILSIIGLALSILVVIRSFI</sequence>
<protein>
    <submittedName>
        <fullName evidence="2">Uncharacterized protein</fullName>
    </submittedName>
</protein>
<reference evidence="2 3" key="1">
    <citation type="submission" date="2019-06" db="EMBL/GenBank/DDBJ databases">
        <title>Sorghum-associated microbial communities from plants grown in Nebraska, USA.</title>
        <authorList>
            <person name="Schachtman D."/>
        </authorList>
    </citation>
    <scope>NUCLEOTIDE SEQUENCE [LARGE SCALE GENOMIC DNA]</scope>
    <source>
        <strain evidence="2 3">2482</strain>
    </source>
</reference>
<feature type="transmembrane region" description="Helical" evidence="1">
    <location>
        <begin position="31"/>
        <end position="50"/>
    </location>
</feature>
<dbReference type="AlphaFoldDB" id="A0A561CZ19"/>
<comment type="caution">
    <text evidence="2">The sequence shown here is derived from an EMBL/GenBank/DDBJ whole genome shotgun (WGS) entry which is preliminary data.</text>
</comment>
<keyword evidence="1" id="KW-1133">Transmembrane helix</keyword>
<name>A0A561CZ19_9BACI</name>